<keyword evidence="3" id="KW-1185">Reference proteome</keyword>
<dbReference type="Gene3D" id="3.30.1050.10">
    <property type="entry name" value="SCP2 sterol-binding domain"/>
    <property type="match status" value="1"/>
</dbReference>
<dbReference type="AlphaFoldDB" id="A0A140L7A0"/>
<gene>
    <name evidence="2" type="ORF">AN619_09560</name>
</gene>
<organism evidence="2 3">
    <name type="scientific">Thermotalea metallivorans</name>
    <dbReference type="NCBI Taxonomy" id="520762"/>
    <lineage>
        <taxon>Bacteria</taxon>
        <taxon>Bacillati</taxon>
        <taxon>Bacillota</taxon>
        <taxon>Clostridia</taxon>
        <taxon>Peptostreptococcales</taxon>
        <taxon>Thermotaleaceae</taxon>
        <taxon>Thermotalea</taxon>
    </lineage>
</organism>
<dbReference type="InterPro" id="IPR003033">
    <property type="entry name" value="SCP2_sterol-bd_dom"/>
</dbReference>
<dbReference type="EMBL" id="LOEE01000027">
    <property type="protein sequence ID" value="KXG76425.1"/>
    <property type="molecule type" value="Genomic_DNA"/>
</dbReference>
<evidence type="ECO:0000259" key="1">
    <source>
        <dbReference type="Pfam" id="PF02036"/>
    </source>
</evidence>
<dbReference type="Proteomes" id="UP000070456">
    <property type="component" value="Unassembled WGS sequence"/>
</dbReference>
<protein>
    <recommendedName>
        <fullName evidence="1">SCP2 domain-containing protein</fullName>
    </recommendedName>
</protein>
<dbReference type="STRING" id="520762.AN619_09560"/>
<sequence>MSDRKTYASGKKFWQVITTMVDFLNADQEENGYIPEDLELKVGYRMDDIGFHHTIVIENGYMKAKEGILEDADVIVKISSQTFHDMNTGKLNPMEALTASLFDFEKGDIGQILLAGNMPTMAYYRRACEKHGIQ</sequence>
<dbReference type="SUPFAM" id="SSF55718">
    <property type="entry name" value="SCP-like"/>
    <property type="match status" value="1"/>
</dbReference>
<evidence type="ECO:0000313" key="3">
    <source>
        <dbReference type="Proteomes" id="UP000070456"/>
    </source>
</evidence>
<accession>A0A140L7A0</accession>
<feature type="domain" description="SCP2" evidence="1">
    <location>
        <begin position="47"/>
        <end position="100"/>
    </location>
</feature>
<name>A0A140L7A0_9FIRM</name>
<dbReference type="OrthoDB" id="2082886at2"/>
<dbReference type="InterPro" id="IPR036527">
    <property type="entry name" value="SCP2_sterol-bd_dom_sf"/>
</dbReference>
<dbReference type="Pfam" id="PF02036">
    <property type="entry name" value="SCP2"/>
    <property type="match status" value="1"/>
</dbReference>
<reference evidence="2 3" key="1">
    <citation type="submission" date="2015-12" db="EMBL/GenBank/DDBJ databases">
        <title>Draft genome sequence of the thermoanaerobe Thermotalea metallivorans, an isolate from the runoff channel of the Great Artesian Basin, Australia.</title>
        <authorList>
            <person name="Patel B.K."/>
        </authorList>
    </citation>
    <scope>NUCLEOTIDE SEQUENCE [LARGE SCALE GENOMIC DNA]</scope>
    <source>
        <strain evidence="2 3">B2-1</strain>
    </source>
</reference>
<proteinExistence type="predicted"/>
<comment type="caution">
    <text evidence="2">The sequence shown here is derived from an EMBL/GenBank/DDBJ whole genome shotgun (WGS) entry which is preliminary data.</text>
</comment>
<evidence type="ECO:0000313" key="2">
    <source>
        <dbReference type="EMBL" id="KXG76425.1"/>
    </source>
</evidence>
<dbReference type="RefSeq" id="WP_068555331.1">
    <property type="nucleotide sequence ID" value="NZ_LOEE01000027.1"/>
</dbReference>